<dbReference type="AlphaFoldDB" id="A0AAE1JCE4"/>
<protein>
    <submittedName>
        <fullName evidence="1">Uncharacterized protein</fullName>
    </submittedName>
</protein>
<dbReference type="Proteomes" id="UP001293593">
    <property type="component" value="Unassembled WGS sequence"/>
</dbReference>
<proteinExistence type="predicted"/>
<reference evidence="1" key="1">
    <citation type="submission" date="2023-10" db="EMBL/GenBank/DDBJ databases">
        <title>Chromosome-level genome of the transformable northern wattle, Acacia crassicarpa.</title>
        <authorList>
            <person name="Massaro I."/>
            <person name="Sinha N.R."/>
            <person name="Poethig S."/>
            <person name="Leichty A.R."/>
        </authorList>
    </citation>
    <scope>NUCLEOTIDE SEQUENCE</scope>
    <source>
        <strain evidence="1">Acra3RX</strain>
        <tissue evidence="1">Leaf</tissue>
    </source>
</reference>
<organism evidence="1 2">
    <name type="scientific">Acacia crassicarpa</name>
    <name type="common">northern wattle</name>
    <dbReference type="NCBI Taxonomy" id="499986"/>
    <lineage>
        <taxon>Eukaryota</taxon>
        <taxon>Viridiplantae</taxon>
        <taxon>Streptophyta</taxon>
        <taxon>Embryophyta</taxon>
        <taxon>Tracheophyta</taxon>
        <taxon>Spermatophyta</taxon>
        <taxon>Magnoliopsida</taxon>
        <taxon>eudicotyledons</taxon>
        <taxon>Gunneridae</taxon>
        <taxon>Pentapetalae</taxon>
        <taxon>rosids</taxon>
        <taxon>fabids</taxon>
        <taxon>Fabales</taxon>
        <taxon>Fabaceae</taxon>
        <taxon>Caesalpinioideae</taxon>
        <taxon>mimosoid clade</taxon>
        <taxon>Acacieae</taxon>
        <taxon>Acacia</taxon>
    </lineage>
</organism>
<evidence type="ECO:0000313" key="1">
    <source>
        <dbReference type="EMBL" id="KAK4265514.1"/>
    </source>
</evidence>
<dbReference type="EMBL" id="JAWXYG010000008">
    <property type="protein sequence ID" value="KAK4265514.1"/>
    <property type="molecule type" value="Genomic_DNA"/>
</dbReference>
<name>A0AAE1JCE4_9FABA</name>
<accession>A0AAE1JCE4</accession>
<dbReference type="PANTHER" id="PTHR33067">
    <property type="entry name" value="RNA-DIRECTED DNA POLYMERASE-RELATED"/>
    <property type="match status" value="1"/>
</dbReference>
<comment type="caution">
    <text evidence="1">The sequence shown here is derived from an EMBL/GenBank/DDBJ whole genome shotgun (WGS) entry which is preliminary data.</text>
</comment>
<sequence>MEDESSSSRSPIILRRPFMKTARTKIDVHSSTLSMEFGDISVNFNIFDAMKHPREEHSVFCIDVIDDAVDDVLADWCSDYPDFSSESDSAICACVDNEWCPVYTNLVNAALFDDFDLLAGSALHVDSDIDSEFELHLDPNVHPDSD</sequence>
<keyword evidence="2" id="KW-1185">Reference proteome</keyword>
<gene>
    <name evidence="1" type="ORF">QN277_026560</name>
</gene>
<dbReference type="PANTHER" id="PTHR33067:SF15">
    <property type="entry name" value="RNA-DIRECTED DNA POLYMERASE"/>
    <property type="match status" value="1"/>
</dbReference>
<evidence type="ECO:0000313" key="2">
    <source>
        <dbReference type="Proteomes" id="UP001293593"/>
    </source>
</evidence>